<dbReference type="SUPFAM" id="SSF48256">
    <property type="entry name" value="Citrate synthase"/>
    <property type="match status" value="1"/>
</dbReference>
<protein>
    <submittedName>
        <fullName evidence="1">Uncharacterized protein</fullName>
    </submittedName>
</protein>
<dbReference type="Proteomes" id="UP000228484">
    <property type="component" value="Unassembled WGS sequence"/>
</dbReference>
<dbReference type="InterPro" id="IPR036969">
    <property type="entry name" value="Citrate_synthase_sf"/>
</dbReference>
<dbReference type="Pfam" id="PF00285">
    <property type="entry name" value="Citrate_synt"/>
    <property type="match status" value="1"/>
</dbReference>
<name>A0A2G6Q5E1_9BACI</name>
<evidence type="ECO:0000313" key="1">
    <source>
        <dbReference type="EMBL" id="PIE92011.1"/>
    </source>
</evidence>
<proteinExistence type="predicted"/>
<evidence type="ECO:0000313" key="2">
    <source>
        <dbReference type="Proteomes" id="UP000228484"/>
    </source>
</evidence>
<organism evidence="1 2">
    <name type="scientific">Bacillus fungorum</name>
    <dbReference type="NCBI Taxonomy" id="2039284"/>
    <lineage>
        <taxon>Bacteria</taxon>
        <taxon>Bacillati</taxon>
        <taxon>Bacillota</taxon>
        <taxon>Bacilli</taxon>
        <taxon>Bacillales</taxon>
        <taxon>Bacillaceae</taxon>
        <taxon>Bacillus</taxon>
    </lineage>
</organism>
<sequence length="90" mass="10698">MAKPRIQSYRKLFIYDNWKNNFFYSFESIRDLNVDFYAAVIVNTLNINPVLFIPTFSVSKIVEWNAHILEKSRDNTIFRPESLHIGDIKN</sequence>
<keyword evidence="2" id="KW-1185">Reference proteome</keyword>
<accession>A0A2G6Q5E1</accession>
<dbReference type="InterPro" id="IPR002020">
    <property type="entry name" value="Citrate_synthase"/>
</dbReference>
<dbReference type="AlphaFoldDB" id="A0A2G6Q5E1"/>
<reference evidence="1 2" key="1">
    <citation type="submission" date="2017-09" db="EMBL/GenBank/DDBJ databases">
        <title>Biocontrol bacteria screening and application from spent mushroom substrate.</title>
        <authorList>
            <person name="Sun X."/>
        </authorList>
    </citation>
    <scope>NUCLEOTIDE SEQUENCE [LARGE SCALE GENOMIC DNA]</scope>
    <source>
        <strain evidence="1 2">100374</strain>
    </source>
</reference>
<dbReference type="EMBL" id="NWUW01000049">
    <property type="protein sequence ID" value="PIE92011.1"/>
    <property type="molecule type" value="Genomic_DNA"/>
</dbReference>
<dbReference type="GO" id="GO:0046912">
    <property type="term" value="F:acyltransferase activity, acyl groups converted into alkyl on transfer"/>
    <property type="evidence" value="ECO:0007669"/>
    <property type="project" value="InterPro"/>
</dbReference>
<comment type="caution">
    <text evidence="1">The sequence shown here is derived from an EMBL/GenBank/DDBJ whole genome shotgun (WGS) entry which is preliminary data.</text>
</comment>
<gene>
    <name evidence="1" type="ORF">CO726_28850</name>
</gene>